<evidence type="ECO:0000313" key="3">
    <source>
        <dbReference type="Proteomes" id="UP000252174"/>
    </source>
</evidence>
<evidence type="ECO:0000313" key="2">
    <source>
        <dbReference type="EMBL" id="RCX09684.1"/>
    </source>
</evidence>
<dbReference type="RefSeq" id="WP_144686932.1">
    <property type="nucleotide sequence ID" value="NZ_QPJU01000004.1"/>
</dbReference>
<dbReference type="Proteomes" id="UP000252174">
    <property type="component" value="Unassembled WGS sequence"/>
</dbReference>
<dbReference type="InterPro" id="IPR037069">
    <property type="entry name" value="AcylCoA_DH/ox_N_sf"/>
</dbReference>
<dbReference type="Gene3D" id="2.40.110.10">
    <property type="entry name" value="Butyryl-CoA Dehydrogenase, subunit A, domain 2"/>
    <property type="match status" value="1"/>
</dbReference>
<dbReference type="InterPro" id="IPR046373">
    <property type="entry name" value="Acyl-CoA_Oxase/DH_mid-dom_sf"/>
</dbReference>
<dbReference type="SUPFAM" id="SSF56645">
    <property type="entry name" value="Acyl-CoA dehydrogenase NM domain-like"/>
    <property type="match status" value="1"/>
</dbReference>
<proteinExistence type="predicted"/>
<gene>
    <name evidence="2" type="ORF">DFR45_10444</name>
</gene>
<dbReference type="GO" id="GO:0003995">
    <property type="term" value="F:acyl-CoA dehydrogenase activity"/>
    <property type="evidence" value="ECO:0007669"/>
    <property type="project" value="TreeGrafter"/>
</dbReference>
<dbReference type="InterPro" id="IPR009100">
    <property type="entry name" value="AcylCoA_DH/oxidase_NM_dom_sf"/>
</dbReference>
<dbReference type="EMBL" id="QPJU01000004">
    <property type="protein sequence ID" value="RCX09684.1"/>
    <property type="molecule type" value="Genomic_DNA"/>
</dbReference>
<dbReference type="Gene3D" id="1.10.540.10">
    <property type="entry name" value="Acyl-CoA dehydrogenase/oxidase, N-terminal domain"/>
    <property type="match status" value="1"/>
</dbReference>
<name>A0A369AQF1_9BURK</name>
<keyword evidence="3" id="KW-1185">Reference proteome</keyword>
<accession>A0A369AQF1</accession>
<dbReference type="GO" id="GO:0050660">
    <property type="term" value="F:flavin adenine dinucleotide binding"/>
    <property type="evidence" value="ECO:0007669"/>
    <property type="project" value="InterPro"/>
</dbReference>
<dbReference type="InterPro" id="IPR006091">
    <property type="entry name" value="Acyl-CoA_Oxase/DH_mid-dom"/>
</dbReference>
<dbReference type="PANTHER" id="PTHR43884:SF12">
    <property type="entry name" value="ISOVALERYL-COA DEHYDROGENASE, MITOCHONDRIAL-RELATED"/>
    <property type="match status" value="1"/>
</dbReference>
<protein>
    <submittedName>
        <fullName evidence="2">Alkylation response protein AidB-like acyl-CoA dehydrogenase</fullName>
    </submittedName>
</protein>
<comment type="caution">
    <text evidence="2">The sequence shown here is derived from an EMBL/GenBank/DDBJ whole genome shotgun (WGS) entry which is preliminary data.</text>
</comment>
<dbReference type="AlphaFoldDB" id="A0A369AQF1"/>
<feature type="domain" description="Acyl-CoA oxidase/dehydrogenase middle" evidence="1">
    <location>
        <begin position="142"/>
        <end position="242"/>
    </location>
</feature>
<dbReference type="Pfam" id="PF02770">
    <property type="entry name" value="Acyl-CoA_dh_M"/>
    <property type="match status" value="1"/>
</dbReference>
<evidence type="ECO:0000259" key="1">
    <source>
        <dbReference type="Pfam" id="PF02770"/>
    </source>
</evidence>
<sequence>MVPETPSAPATAAAAGATKQDLHRALREALQTAPPTGSSDGAGGFPRAWWAHLGRCGMLGLGFSLDGRPSAADAVQVSALAGQITHATGSLGLGMAWMMQQMLGRYVLGPLVQQGAAGALDASHALLTKLLASMAAGECLLALAISEPGVGAQPKHLRTRAVQPSGAAGDGDWVLDGHKAFVSNGPAADAIIVLAVSAVHEGRKRFDAFLLDAQTPGLTREANARVQGLAPLGHCDLRLESCRVPASRRIGPPGRAFETIARPVRAVEDALLLGPLLGAMQCELEALAHALGTSAVAAGTADTAASDAVRELGALQLEWQALHAVRDAVARQLEVHGCDDALAFATVGARRLLERWQTAYENAWEAASQALGIAALPSLTRDLRLVLGIARGVAHSRQLQTGQQLLQSLHP</sequence>
<dbReference type="PANTHER" id="PTHR43884">
    <property type="entry name" value="ACYL-COA DEHYDROGENASE"/>
    <property type="match status" value="1"/>
</dbReference>
<reference evidence="2 3" key="1">
    <citation type="submission" date="2018-07" db="EMBL/GenBank/DDBJ databases">
        <title>Genomic Encyclopedia of Type Strains, Phase IV (KMG-IV): sequencing the most valuable type-strain genomes for metagenomic binning, comparative biology and taxonomic classification.</title>
        <authorList>
            <person name="Goeker M."/>
        </authorList>
    </citation>
    <scope>NUCLEOTIDE SEQUENCE [LARGE SCALE GENOMIC DNA]</scope>
    <source>
        <strain evidence="2 3">DSM 100911</strain>
    </source>
</reference>
<dbReference type="OrthoDB" id="5414282at2"/>
<organism evidence="2 3">
    <name type="scientific">Extensimonas vulgaris</name>
    <dbReference type="NCBI Taxonomy" id="1031594"/>
    <lineage>
        <taxon>Bacteria</taxon>
        <taxon>Pseudomonadati</taxon>
        <taxon>Pseudomonadota</taxon>
        <taxon>Betaproteobacteria</taxon>
        <taxon>Burkholderiales</taxon>
        <taxon>Comamonadaceae</taxon>
        <taxon>Extensimonas</taxon>
    </lineage>
</organism>